<dbReference type="EMBL" id="LBXN01000007">
    <property type="protein sequence ID" value="KKR34071.1"/>
    <property type="molecule type" value="Genomic_DNA"/>
</dbReference>
<name>A0A0G0Q9Q5_9BACT</name>
<proteinExistence type="predicted"/>
<dbReference type="Proteomes" id="UP000034539">
    <property type="component" value="Unassembled WGS sequence"/>
</dbReference>
<organism evidence="1 2">
    <name type="scientific">Candidatus Gottesmanbacteria bacterium GW2011_GWC2_39_8</name>
    <dbReference type="NCBI Taxonomy" id="1618450"/>
    <lineage>
        <taxon>Bacteria</taxon>
        <taxon>Candidatus Gottesmaniibacteriota</taxon>
    </lineage>
</organism>
<accession>A0A0G0Q9Q5</accession>
<dbReference type="AlphaFoldDB" id="A0A0G0Q9Q5"/>
<reference evidence="1 2" key="1">
    <citation type="journal article" date="2015" name="Nature">
        <title>rRNA introns, odd ribosomes, and small enigmatic genomes across a large radiation of phyla.</title>
        <authorList>
            <person name="Brown C.T."/>
            <person name="Hug L.A."/>
            <person name="Thomas B.C."/>
            <person name="Sharon I."/>
            <person name="Castelle C.J."/>
            <person name="Singh A."/>
            <person name="Wilkins M.J."/>
            <person name="Williams K.H."/>
            <person name="Banfield J.F."/>
        </authorList>
    </citation>
    <scope>NUCLEOTIDE SEQUENCE [LARGE SCALE GENOMIC DNA]</scope>
</reference>
<comment type="caution">
    <text evidence="1">The sequence shown here is derived from an EMBL/GenBank/DDBJ whole genome shotgun (WGS) entry which is preliminary data.</text>
</comment>
<evidence type="ECO:0000313" key="1">
    <source>
        <dbReference type="EMBL" id="KKR34071.1"/>
    </source>
</evidence>
<evidence type="ECO:0000313" key="2">
    <source>
        <dbReference type="Proteomes" id="UP000034539"/>
    </source>
</evidence>
<gene>
    <name evidence="1" type="ORF">UT63_C0007G0026</name>
</gene>
<sequence length="61" mass="7201">MLYDRLSPDSLQLRILNELGKSLANDSPKTNKIHTFLFLHKELTNNWIWLRMDNYINGGKI</sequence>
<protein>
    <submittedName>
        <fullName evidence="1">Uncharacterized protein</fullName>
    </submittedName>
</protein>